<accession>A0AA88TTP9</accession>
<dbReference type="EMBL" id="JAUYZG010000015">
    <property type="protein sequence ID" value="KAK2887527.1"/>
    <property type="molecule type" value="Genomic_DNA"/>
</dbReference>
<reference evidence="1" key="1">
    <citation type="submission" date="2023-08" db="EMBL/GenBank/DDBJ databases">
        <title>Chromosome-level Genome Assembly of mud carp (Cirrhinus molitorella).</title>
        <authorList>
            <person name="Liu H."/>
        </authorList>
    </citation>
    <scope>NUCLEOTIDE SEQUENCE</scope>
    <source>
        <strain evidence="1">Prfri</strain>
        <tissue evidence="1">Muscle</tissue>
    </source>
</reference>
<sequence length="71" mass="7933">MEARLTREAHSDAEDFDRKLCERSSGPLLSLKVRGLGTWEGTTLLQPNKDFFPTSAFPPSPSPPFHFLLST</sequence>
<organism evidence="1 2">
    <name type="scientific">Cirrhinus molitorella</name>
    <name type="common">mud carp</name>
    <dbReference type="NCBI Taxonomy" id="172907"/>
    <lineage>
        <taxon>Eukaryota</taxon>
        <taxon>Metazoa</taxon>
        <taxon>Chordata</taxon>
        <taxon>Craniata</taxon>
        <taxon>Vertebrata</taxon>
        <taxon>Euteleostomi</taxon>
        <taxon>Actinopterygii</taxon>
        <taxon>Neopterygii</taxon>
        <taxon>Teleostei</taxon>
        <taxon>Ostariophysi</taxon>
        <taxon>Cypriniformes</taxon>
        <taxon>Cyprinidae</taxon>
        <taxon>Labeoninae</taxon>
        <taxon>Labeonini</taxon>
        <taxon>Cirrhinus</taxon>
    </lineage>
</organism>
<dbReference type="AlphaFoldDB" id="A0AA88TTP9"/>
<name>A0AA88TTP9_9TELE</name>
<evidence type="ECO:0000313" key="1">
    <source>
        <dbReference type="EMBL" id="KAK2887527.1"/>
    </source>
</evidence>
<gene>
    <name evidence="1" type="ORF">Q8A67_015755</name>
</gene>
<proteinExistence type="predicted"/>
<dbReference type="Proteomes" id="UP001187343">
    <property type="component" value="Unassembled WGS sequence"/>
</dbReference>
<evidence type="ECO:0000313" key="2">
    <source>
        <dbReference type="Proteomes" id="UP001187343"/>
    </source>
</evidence>
<keyword evidence="2" id="KW-1185">Reference proteome</keyword>
<protein>
    <submittedName>
        <fullName evidence="1">Uncharacterized protein</fullName>
    </submittedName>
</protein>
<comment type="caution">
    <text evidence="1">The sequence shown here is derived from an EMBL/GenBank/DDBJ whole genome shotgun (WGS) entry which is preliminary data.</text>
</comment>